<dbReference type="Proteomes" id="UP001209878">
    <property type="component" value="Unassembled WGS sequence"/>
</dbReference>
<dbReference type="AlphaFoldDB" id="A0AAD9NJA3"/>
<protein>
    <submittedName>
        <fullName evidence="1">Uncharacterized protein</fullName>
    </submittedName>
</protein>
<keyword evidence="2" id="KW-1185">Reference proteome</keyword>
<organism evidence="1 2">
    <name type="scientific">Ridgeia piscesae</name>
    <name type="common">Tubeworm</name>
    <dbReference type="NCBI Taxonomy" id="27915"/>
    <lineage>
        <taxon>Eukaryota</taxon>
        <taxon>Metazoa</taxon>
        <taxon>Spiralia</taxon>
        <taxon>Lophotrochozoa</taxon>
        <taxon>Annelida</taxon>
        <taxon>Polychaeta</taxon>
        <taxon>Sedentaria</taxon>
        <taxon>Canalipalpata</taxon>
        <taxon>Sabellida</taxon>
        <taxon>Siboglinidae</taxon>
        <taxon>Ridgeia</taxon>
    </lineage>
</organism>
<gene>
    <name evidence="1" type="ORF">NP493_1199g01002</name>
</gene>
<accession>A0AAD9NJA3</accession>
<dbReference type="EMBL" id="JAODUO010001198">
    <property type="protein sequence ID" value="KAK2169239.1"/>
    <property type="molecule type" value="Genomic_DNA"/>
</dbReference>
<evidence type="ECO:0000313" key="1">
    <source>
        <dbReference type="EMBL" id="KAK2169239.1"/>
    </source>
</evidence>
<sequence>MTMRNCIRFPRAALPKWRRWFTVTVQVRHVVARTFLNGVQLFSLPTFGKAVAAVGVLTPNGYGNIVHFRPVNVTPVALSTAAGYVSFNCHSANVTDLGTYLLLDADLGQRAFPDFCRIIAPHIVSGVAYDVTVPLRNHIGATGEDLGNPGIMYNVQDLNNFDFVVFRIRENNVGDCYRVGHVTNGQILYDPLLHGRCWGIMHSAMYGRRWYGVEMRVRPELATLYVNGSLITKVEPTFPAKATVGVLAITGFGNFILFKTPTVILRRLPTVTWPTSSCKSSTVVDVSDFLVLDGDSDPARSSVVCRVVSTNSVSGLAYDLQVSLYNRRGGSRVNFGHPGVIYNARDVNNFDFVYFRLHETRRCYQTGYVEAGLTYVTAGQTGECLNGPPTGRMWFNVTVKVRDHVADVYLSNDHVVEVMPHFRLTRGTGGVMVLNGFGNTVFFKHVSIKHRTVRVAHGYTAYGCRHSHVQNVTDYLVLDASATGVVNSQPFCRAVLHRQVAGQAYDVKVVLYNYDGVGHPGIMYNVLDEDNFDFVIFSLRDPLLCYQAGHMTNAAVTWDPRYRGRCSGGPPANRVWFTVAVRVAGDRADVLLDNVLIVSPLPYFRSTGRAGVLTLKGFNNIVYFSDIQFRSRSRNPVPGYEAHNCLESDVYGTRDYLALDAYGGGQPRRGVCRVTTPQWVSGVAYDSTIYLRNMPGRRHDVSHGFIGVMYNVQDADNFDLVTFRLHNTSAECYQTGYVEAGALYWHASEMGPCPGGLPKGNDWFKVSNSLKC</sequence>
<proteinExistence type="predicted"/>
<name>A0AAD9NJA3_RIDPI</name>
<reference evidence="1" key="1">
    <citation type="journal article" date="2023" name="Mol. Biol. Evol.">
        <title>Third-Generation Sequencing Reveals the Adaptive Role of the Epigenome in Three Deep-Sea Polychaetes.</title>
        <authorList>
            <person name="Perez M."/>
            <person name="Aroh O."/>
            <person name="Sun Y."/>
            <person name="Lan Y."/>
            <person name="Juniper S.K."/>
            <person name="Young C.R."/>
            <person name="Angers B."/>
            <person name="Qian P.Y."/>
        </authorList>
    </citation>
    <scope>NUCLEOTIDE SEQUENCE</scope>
    <source>
        <strain evidence="1">R07B-5</strain>
    </source>
</reference>
<evidence type="ECO:0000313" key="2">
    <source>
        <dbReference type="Proteomes" id="UP001209878"/>
    </source>
</evidence>
<comment type="caution">
    <text evidence="1">The sequence shown here is derived from an EMBL/GenBank/DDBJ whole genome shotgun (WGS) entry which is preliminary data.</text>
</comment>